<evidence type="ECO:0000313" key="12">
    <source>
        <dbReference type="Proteomes" id="UP000294847"/>
    </source>
</evidence>
<dbReference type="GO" id="GO:0008061">
    <property type="term" value="F:chitin binding"/>
    <property type="evidence" value="ECO:0007669"/>
    <property type="project" value="InterPro"/>
</dbReference>
<dbReference type="InterPro" id="IPR017853">
    <property type="entry name" value="GH"/>
</dbReference>
<dbReference type="PANTHER" id="PTHR11177:SF317">
    <property type="entry name" value="CHITINASE 12-RELATED"/>
    <property type="match status" value="1"/>
</dbReference>
<dbReference type="SUPFAM" id="SSF54556">
    <property type="entry name" value="Chitinase insertion domain"/>
    <property type="match status" value="1"/>
</dbReference>
<evidence type="ECO:0000313" key="11">
    <source>
        <dbReference type="EMBL" id="QBZ63682.1"/>
    </source>
</evidence>
<dbReference type="GO" id="GO:0006032">
    <property type="term" value="P:chitin catabolic process"/>
    <property type="evidence" value="ECO:0007669"/>
    <property type="project" value="UniProtKB-KW"/>
</dbReference>
<keyword evidence="6" id="KW-0378">Hydrolase</keyword>
<dbReference type="Proteomes" id="UP000294847">
    <property type="component" value="Chromosome 6"/>
</dbReference>
<evidence type="ECO:0000256" key="8">
    <source>
        <dbReference type="ARBA" id="ARBA00023277"/>
    </source>
</evidence>
<dbReference type="Gene3D" id="3.20.20.80">
    <property type="entry name" value="Glycosidases"/>
    <property type="match status" value="2"/>
</dbReference>
<dbReference type="GO" id="GO:0005576">
    <property type="term" value="C:extracellular region"/>
    <property type="evidence" value="ECO:0007669"/>
    <property type="project" value="UniProtKB-SubCell"/>
</dbReference>
<dbReference type="InterPro" id="IPR029070">
    <property type="entry name" value="Chitinase_insertion_sf"/>
</dbReference>
<dbReference type="Pfam" id="PF00704">
    <property type="entry name" value="Glyco_hydro_18"/>
    <property type="match status" value="1"/>
</dbReference>
<comment type="catalytic activity">
    <reaction evidence="1">
        <text>Random endo-hydrolysis of N-acetyl-beta-D-glucosaminide (1-&gt;4)-beta-linkages in chitin and chitodextrins.</text>
        <dbReference type="EC" id="3.2.1.14"/>
    </reaction>
</comment>
<evidence type="ECO:0000256" key="2">
    <source>
        <dbReference type="ARBA" id="ARBA00004613"/>
    </source>
</evidence>
<reference evidence="11 12" key="1">
    <citation type="journal article" date="2019" name="Mol. Biol. Evol.">
        <title>Blast fungal genomes show frequent chromosomal changes, gene gains and losses, and effector gene turnover.</title>
        <authorList>
            <person name="Gomez Luciano L.B."/>
            <person name="Jason Tsai I."/>
            <person name="Chuma I."/>
            <person name="Tosa Y."/>
            <person name="Chen Y.H."/>
            <person name="Li J.Y."/>
            <person name="Li M.Y."/>
            <person name="Jade Lu M.Y."/>
            <person name="Nakayashiki H."/>
            <person name="Li W.H."/>
        </authorList>
    </citation>
    <scope>NUCLEOTIDE SEQUENCE [LARGE SCALE GENOMIC DNA]</scope>
    <source>
        <strain evidence="11">MZ5-1-6</strain>
    </source>
</reference>
<accession>A0A4P7NNI3</accession>
<dbReference type="SUPFAM" id="SSF51445">
    <property type="entry name" value="(Trans)glycosidases"/>
    <property type="match status" value="1"/>
</dbReference>
<dbReference type="PROSITE" id="PS51910">
    <property type="entry name" value="GH18_2"/>
    <property type="match status" value="1"/>
</dbReference>
<dbReference type="EC" id="3.2.1.14" evidence="4"/>
<evidence type="ECO:0000256" key="7">
    <source>
        <dbReference type="ARBA" id="ARBA00023024"/>
    </source>
</evidence>
<dbReference type="InterPro" id="IPR001579">
    <property type="entry name" value="Glyco_hydro_18_chit_AS"/>
</dbReference>
<dbReference type="GO" id="GO:0008843">
    <property type="term" value="F:endochitinase activity"/>
    <property type="evidence" value="ECO:0007669"/>
    <property type="project" value="UniProtKB-EC"/>
</dbReference>
<gene>
    <name evidence="11" type="ORF">PoMZ_05368</name>
</gene>
<comment type="subcellular location">
    <subcellularLocation>
        <location evidence="2">Secreted</location>
    </subcellularLocation>
</comment>
<sequence>MSLVNLSRSALALLLAASNFAGVNAFPAASDVAAAATQGPAGKVSTGYFAGYHAKRKGVTFGVDQIPWDKYDDVKYAFAETTADGSLDLSKSAPEELPKFVDAAHAHGKKAQVALGGWAGSIHFSSNVGSPENRTAFVKTCLDLVQKYNLDGLDFDWEYPNKQGLGCNAISPNDTANFISFLTELRKAQPKPLLLTAAVSLYPYNDAAGQQSANGALKPMGDLLDYSIIMGYDVFGAWAPTGGPNAPLEQACDPRNNQGGIKEGVAKWVAAGVPAEKLILGIGAYGHGFTVSQADAFVPTTDGKPFPLSAYPKNNGTRRQGSSWDDDPAVDACGAAQPAGGTFTFWSMVTEGQFLDESGKPRAGIAYGYDDCSQTPFVYNNATSWWVSYDDSKSLGVKGKYITDNKLAGFSVWELGGDYKNIVVDAMRGSVGL</sequence>
<organism evidence="11 12">
    <name type="scientific">Pyricularia oryzae</name>
    <name type="common">Rice blast fungus</name>
    <name type="synonym">Magnaporthe oryzae</name>
    <dbReference type="NCBI Taxonomy" id="318829"/>
    <lineage>
        <taxon>Eukaryota</taxon>
        <taxon>Fungi</taxon>
        <taxon>Dikarya</taxon>
        <taxon>Ascomycota</taxon>
        <taxon>Pezizomycotina</taxon>
        <taxon>Sordariomycetes</taxon>
        <taxon>Sordariomycetidae</taxon>
        <taxon>Magnaporthales</taxon>
        <taxon>Pyriculariaceae</taxon>
        <taxon>Pyricularia</taxon>
    </lineage>
</organism>
<dbReference type="InterPro" id="IPR011583">
    <property type="entry name" value="Chitinase_II/V-like_cat"/>
</dbReference>
<dbReference type="GO" id="GO:0000272">
    <property type="term" value="P:polysaccharide catabolic process"/>
    <property type="evidence" value="ECO:0007669"/>
    <property type="project" value="UniProtKB-KW"/>
</dbReference>
<evidence type="ECO:0000256" key="5">
    <source>
        <dbReference type="ARBA" id="ARBA00022525"/>
    </source>
</evidence>
<dbReference type="InterPro" id="IPR001223">
    <property type="entry name" value="Glyco_hydro18_cat"/>
</dbReference>
<evidence type="ECO:0000256" key="9">
    <source>
        <dbReference type="ARBA" id="ARBA00023295"/>
    </source>
</evidence>
<name>A0A4P7NNI3_PYROR</name>
<dbReference type="VEuPathDB" id="FungiDB:M_BR32_EuGene_00089471"/>
<keyword evidence="5" id="KW-0964">Secreted</keyword>
<evidence type="ECO:0000256" key="10">
    <source>
        <dbReference type="ARBA" id="ARBA00023326"/>
    </source>
</evidence>
<dbReference type="Gene3D" id="3.10.50.10">
    <property type="match status" value="1"/>
</dbReference>
<dbReference type="EMBL" id="CP034209">
    <property type="protein sequence ID" value="QBZ63682.1"/>
    <property type="molecule type" value="Genomic_DNA"/>
</dbReference>
<keyword evidence="10" id="KW-0624">Polysaccharide degradation</keyword>
<proteinExistence type="inferred from homology"/>
<evidence type="ECO:0000256" key="6">
    <source>
        <dbReference type="ARBA" id="ARBA00022801"/>
    </source>
</evidence>
<dbReference type="InterPro" id="IPR050314">
    <property type="entry name" value="Glycosyl_Hydrlase_18"/>
</dbReference>
<keyword evidence="8" id="KW-0119">Carbohydrate metabolism</keyword>
<evidence type="ECO:0000256" key="1">
    <source>
        <dbReference type="ARBA" id="ARBA00000822"/>
    </source>
</evidence>
<dbReference type="PROSITE" id="PS01095">
    <property type="entry name" value="GH18_1"/>
    <property type="match status" value="1"/>
</dbReference>
<dbReference type="SMART" id="SM00636">
    <property type="entry name" value="Glyco_18"/>
    <property type="match status" value="1"/>
</dbReference>
<protein>
    <recommendedName>
        <fullName evidence="4">chitinase</fullName>
        <ecNumber evidence="4">3.2.1.14</ecNumber>
    </recommendedName>
</protein>
<keyword evidence="9" id="KW-0326">Glycosidase</keyword>
<dbReference type="PANTHER" id="PTHR11177">
    <property type="entry name" value="CHITINASE"/>
    <property type="match status" value="1"/>
</dbReference>
<dbReference type="AlphaFoldDB" id="A0A4P7NNI3"/>
<evidence type="ECO:0000256" key="3">
    <source>
        <dbReference type="ARBA" id="ARBA00008682"/>
    </source>
</evidence>
<keyword evidence="7" id="KW-0146">Chitin degradation</keyword>
<comment type="similarity">
    <text evidence="3">Belongs to the glycosyl hydrolase 18 family. Chitinase class V subfamily.</text>
</comment>
<evidence type="ECO:0000256" key="4">
    <source>
        <dbReference type="ARBA" id="ARBA00012729"/>
    </source>
</evidence>